<comment type="cofactor">
    <cofactor evidence="1">
        <name>FAD</name>
        <dbReference type="ChEBI" id="CHEBI:57692"/>
    </cofactor>
</comment>
<gene>
    <name evidence="7" type="ORF">SAMN05216564_104338</name>
</gene>
<evidence type="ECO:0000256" key="1">
    <source>
        <dbReference type="ARBA" id="ARBA00001974"/>
    </source>
</evidence>
<comment type="similarity">
    <text evidence="2">Belongs to the oxygen-dependent FAD-linked oxidoreductase family.</text>
</comment>
<dbReference type="PANTHER" id="PTHR42973:SF39">
    <property type="entry name" value="FAD-BINDING PCMH-TYPE DOMAIN-CONTAINING PROTEIN"/>
    <property type="match status" value="1"/>
</dbReference>
<dbReference type="InterPro" id="IPR006093">
    <property type="entry name" value="Oxy_OxRdtase_FAD_BS"/>
</dbReference>
<dbReference type="AlphaFoldDB" id="A0A1H3J223"/>
<proteinExistence type="inferred from homology"/>
<protein>
    <submittedName>
        <fullName evidence="7">FAD/FMN-containing dehydrogenase</fullName>
    </submittedName>
</protein>
<keyword evidence="4" id="KW-0274">FAD</keyword>
<dbReference type="EMBL" id="FNPC01000004">
    <property type="protein sequence ID" value="SDY33468.1"/>
    <property type="molecule type" value="Genomic_DNA"/>
</dbReference>
<dbReference type="Gene3D" id="3.30.43.10">
    <property type="entry name" value="Uridine Diphospho-n-acetylenolpyruvylglucosamine Reductase, domain 2"/>
    <property type="match status" value="1"/>
</dbReference>
<dbReference type="PROSITE" id="PS51387">
    <property type="entry name" value="FAD_PCMH"/>
    <property type="match status" value="1"/>
</dbReference>
<keyword evidence="8" id="KW-1185">Reference proteome</keyword>
<dbReference type="InterPro" id="IPR036318">
    <property type="entry name" value="FAD-bd_PCMH-like_sf"/>
</dbReference>
<keyword evidence="3" id="KW-0285">Flavoprotein</keyword>
<dbReference type="GO" id="GO:0071949">
    <property type="term" value="F:FAD binding"/>
    <property type="evidence" value="ECO:0007669"/>
    <property type="project" value="InterPro"/>
</dbReference>
<reference evidence="8" key="1">
    <citation type="submission" date="2016-10" db="EMBL/GenBank/DDBJ databases">
        <authorList>
            <person name="Varghese N."/>
            <person name="Submissions S."/>
        </authorList>
    </citation>
    <scope>NUCLEOTIDE SEQUENCE [LARGE SCALE GENOMIC DNA]</scope>
    <source>
        <strain evidence="8">DC30,IBRC 10041,KCTC 4046</strain>
    </source>
</reference>
<evidence type="ECO:0000259" key="6">
    <source>
        <dbReference type="PROSITE" id="PS51387"/>
    </source>
</evidence>
<organism evidence="7 8">
    <name type="scientific">Halopenitus persicus</name>
    <dbReference type="NCBI Taxonomy" id="1048396"/>
    <lineage>
        <taxon>Archaea</taxon>
        <taxon>Methanobacteriati</taxon>
        <taxon>Methanobacteriota</taxon>
        <taxon>Stenosarchaea group</taxon>
        <taxon>Halobacteria</taxon>
        <taxon>Halobacteriales</taxon>
        <taxon>Haloferacaceae</taxon>
        <taxon>Halopenitus</taxon>
    </lineage>
</organism>
<dbReference type="OrthoDB" id="213514at2157"/>
<keyword evidence="5" id="KW-0560">Oxidoreductase</keyword>
<dbReference type="PROSITE" id="PS00862">
    <property type="entry name" value="OX2_COVAL_FAD"/>
    <property type="match status" value="1"/>
</dbReference>
<evidence type="ECO:0000313" key="7">
    <source>
        <dbReference type="EMBL" id="SDY33468.1"/>
    </source>
</evidence>
<dbReference type="InterPro" id="IPR016169">
    <property type="entry name" value="FAD-bd_PCMH_sub2"/>
</dbReference>
<evidence type="ECO:0000256" key="2">
    <source>
        <dbReference type="ARBA" id="ARBA00005466"/>
    </source>
</evidence>
<evidence type="ECO:0000256" key="5">
    <source>
        <dbReference type="ARBA" id="ARBA00023002"/>
    </source>
</evidence>
<evidence type="ECO:0000256" key="3">
    <source>
        <dbReference type="ARBA" id="ARBA00022630"/>
    </source>
</evidence>
<dbReference type="Proteomes" id="UP000199079">
    <property type="component" value="Unassembled WGS sequence"/>
</dbReference>
<evidence type="ECO:0000313" key="8">
    <source>
        <dbReference type="Proteomes" id="UP000199079"/>
    </source>
</evidence>
<dbReference type="InterPro" id="IPR012951">
    <property type="entry name" value="BBE"/>
</dbReference>
<dbReference type="InterPro" id="IPR016166">
    <property type="entry name" value="FAD-bd_PCMH"/>
</dbReference>
<dbReference type="InterPro" id="IPR006094">
    <property type="entry name" value="Oxid_FAD_bind_N"/>
</dbReference>
<dbReference type="InterPro" id="IPR050416">
    <property type="entry name" value="FAD-linked_Oxidoreductase"/>
</dbReference>
<dbReference type="PANTHER" id="PTHR42973">
    <property type="entry name" value="BINDING OXIDOREDUCTASE, PUTATIVE (AFU_ORTHOLOGUE AFUA_1G17690)-RELATED"/>
    <property type="match status" value="1"/>
</dbReference>
<name>A0A1H3J223_9EURY</name>
<dbReference type="Gene3D" id="3.40.462.20">
    <property type="match status" value="1"/>
</dbReference>
<dbReference type="Gene3D" id="3.30.465.10">
    <property type="match status" value="1"/>
</dbReference>
<dbReference type="Pfam" id="PF08031">
    <property type="entry name" value="BBE"/>
    <property type="match status" value="1"/>
</dbReference>
<dbReference type="SUPFAM" id="SSF56176">
    <property type="entry name" value="FAD-binding/transporter-associated domain-like"/>
    <property type="match status" value="1"/>
</dbReference>
<dbReference type="InterPro" id="IPR016167">
    <property type="entry name" value="FAD-bd_PCMH_sub1"/>
</dbReference>
<sequence length="464" mass="50178">MPPPTPAPDAAVDELREALRGAVLEPGDAGYDAARRVWNARIDHEPDVIARPTGTADVLAAVTGAREHGLSLSAKGGGHHVSGTAVPDEGLLLDLGEMDAVDVDPDRRIARVQAGATWGDVDHETQAFGLAVPGGQDPNIGVAGLTLGGGVGWLSRKYGLTCDNLRAVELVTADGERVRASADRHPELFWGLRGGGGRFGVVTSFEYDLHEVGPEILAGSLAYPVSDAPAVARRYREFVADAPREANALFGLMALPPASHFPADRHGDRVAMLVVCYAGPPEEGRPVLEPLRSFGDPIADSIRSRRYKRFQRAGASRGSIRTALRSQHLETVTDEAIGTLVRHGSDVPADGATVFVSPRGGAVTDPDPDATAYPRREDAFHVLVEARWTDPADDDEHVEWVESFHEALRRHATGDVAMNFLSEDDPETRRRAAFGDDYERLRRLQREWDPDGLFRMTRGIDPTD</sequence>
<dbReference type="RefSeq" id="WP_092732327.1">
    <property type="nucleotide sequence ID" value="NZ_FNPC01000004.1"/>
</dbReference>
<dbReference type="GO" id="GO:0016491">
    <property type="term" value="F:oxidoreductase activity"/>
    <property type="evidence" value="ECO:0007669"/>
    <property type="project" value="UniProtKB-KW"/>
</dbReference>
<dbReference type="Pfam" id="PF01565">
    <property type="entry name" value="FAD_binding_4"/>
    <property type="match status" value="1"/>
</dbReference>
<feature type="domain" description="FAD-binding PCMH-type" evidence="6">
    <location>
        <begin position="42"/>
        <end position="212"/>
    </location>
</feature>
<accession>A0A1H3J223</accession>
<evidence type="ECO:0000256" key="4">
    <source>
        <dbReference type="ARBA" id="ARBA00022827"/>
    </source>
</evidence>